<reference evidence="3" key="1">
    <citation type="submission" date="2017-01" db="EMBL/GenBank/DDBJ databases">
        <title>Comparative genomics of anhydrobiosis in the tardigrade Hypsibius dujardini.</title>
        <authorList>
            <person name="Yoshida Y."/>
            <person name="Koutsovoulos G."/>
            <person name="Laetsch D."/>
            <person name="Stevens L."/>
            <person name="Kumar S."/>
            <person name="Horikawa D."/>
            <person name="Ishino K."/>
            <person name="Komine S."/>
            <person name="Tomita M."/>
            <person name="Blaxter M."/>
            <person name="Arakawa K."/>
        </authorList>
    </citation>
    <scope>NUCLEOTIDE SEQUENCE [LARGE SCALE GENOMIC DNA]</scope>
    <source>
        <strain evidence="3">Z151</strain>
    </source>
</reference>
<feature type="chain" id="PRO_5012935583" evidence="1">
    <location>
        <begin position="24"/>
        <end position="78"/>
    </location>
</feature>
<accession>A0A1W0WEK7</accession>
<dbReference type="AlphaFoldDB" id="A0A1W0WEK7"/>
<evidence type="ECO:0000313" key="3">
    <source>
        <dbReference type="Proteomes" id="UP000192578"/>
    </source>
</evidence>
<comment type="caution">
    <text evidence="2">The sequence shown here is derived from an EMBL/GenBank/DDBJ whole genome shotgun (WGS) entry which is preliminary data.</text>
</comment>
<proteinExistence type="predicted"/>
<dbReference type="EMBL" id="MTYJ01000120">
    <property type="protein sequence ID" value="OQV13607.1"/>
    <property type="molecule type" value="Genomic_DNA"/>
</dbReference>
<feature type="signal peptide" evidence="1">
    <location>
        <begin position="1"/>
        <end position="23"/>
    </location>
</feature>
<protein>
    <submittedName>
        <fullName evidence="2">Uncharacterized protein</fullName>
    </submittedName>
</protein>
<evidence type="ECO:0000313" key="2">
    <source>
        <dbReference type="EMBL" id="OQV13607.1"/>
    </source>
</evidence>
<dbReference type="Proteomes" id="UP000192578">
    <property type="component" value="Unassembled WGS sequence"/>
</dbReference>
<name>A0A1W0WEK7_HYPEX</name>
<keyword evidence="1" id="KW-0732">Signal</keyword>
<organism evidence="2 3">
    <name type="scientific">Hypsibius exemplaris</name>
    <name type="common">Freshwater tardigrade</name>
    <dbReference type="NCBI Taxonomy" id="2072580"/>
    <lineage>
        <taxon>Eukaryota</taxon>
        <taxon>Metazoa</taxon>
        <taxon>Ecdysozoa</taxon>
        <taxon>Tardigrada</taxon>
        <taxon>Eutardigrada</taxon>
        <taxon>Parachela</taxon>
        <taxon>Hypsibioidea</taxon>
        <taxon>Hypsibiidae</taxon>
        <taxon>Hypsibius</taxon>
    </lineage>
</organism>
<keyword evidence="3" id="KW-1185">Reference proteome</keyword>
<evidence type="ECO:0000256" key="1">
    <source>
        <dbReference type="SAM" id="SignalP"/>
    </source>
</evidence>
<gene>
    <name evidence="2" type="ORF">BV898_12150</name>
</gene>
<sequence length="78" mass="8805">MPCLKVLFLVTLLLQYATGGAYAQTFSFGMKCNSNCARRCVSLSCTRANVQASQCDYQRFNNTCKCHWIRNHAECSAR</sequence>